<keyword evidence="2" id="KW-1133">Transmembrane helix</keyword>
<comment type="caution">
    <text evidence="3">The sequence shown here is derived from an EMBL/GenBank/DDBJ whole genome shotgun (WGS) entry which is preliminary data.</text>
</comment>
<dbReference type="EMBL" id="JBHTCG010000004">
    <property type="protein sequence ID" value="MFC7382192.1"/>
    <property type="molecule type" value="Genomic_DNA"/>
</dbReference>
<organism evidence="3 4">
    <name type="scientific">Sphaerisporangium rhizosphaerae</name>
    <dbReference type="NCBI Taxonomy" id="2269375"/>
    <lineage>
        <taxon>Bacteria</taxon>
        <taxon>Bacillati</taxon>
        <taxon>Actinomycetota</taxon>
        <taxon>Actinomycetes</taxon>
        <taxon>Streptosporangiales</taxon>
        <taxon>Streptosporangiaceae</taxon>
        <taxon>Sphaerisporangium</taxon>
    </lineage>
</organism>
<evidence type="ECO:0000256" key="2">
    <source>
        <dbReference type="SAM" id="Phobius"/>
    </source>
</evidence>
<feature type="transmembrane region" description="Helical" evidence="2">
    <location>
        <begin position="46"/>
        <end position="65"/>
    </location>
</feature>
<feature type="region of interest" description="Disordered" evidence="1">
    <location>
        <begin position="67"/>
        <end position="87"/>
    </location>
</feature>
<gene>
    <name evidence="3" type="ORF">ACFQSB_08245</name>
</gene>
<accession>A0ABW2P0Y5</accession>
<keyword evidence="2" id="KW-0812">Transmembrane</keyword>
<evidence type="ECO:0000313" key="4">
    <source>
        <dbReference type="Proteomes" id="UP001596496"/>
    </source>
</evidence>
<dbReference type="Proteomes" id="UP001596496">
    <property type="component" value="Unassembled WGS sequence"/>
</dbReference>
<reference evidence="4" key="1">
    <citation type="journal article" date="2019" name="Int. J. Syst. Evol. Microbiol.">
        <title>The Global Catalogue of Microorganisms (GCM) 10K type strain sequencing project: providing services to taxonomists for standard genome sequencing and annotation.</title>
        <authorList>
            <consortium name="The Broad Institute Genomics Platform"/>
            <consortium name="The Broad Institute Genome Sequencing Center for Infectious Disease"/>
            <person name="Wu L."/>
            <person name="Ma J."/>
        </authorList>
    </citation>
    <scope>NUCLEOTIDE SEQUENCE [LARGE SCALE GENOMIC DNA]</scope>
    <source>
        <strain evidence="4">CECT 7649</strain>
    </source>
</reference>
<dbReference type="RefSeq" id="WP_380825351.1">
    <property type="nucleotide sequence ID" value="NZ_JBHTCG010000004.1"/>
</dbReference>
<name>A0ABW2P0Y5_9ACTN</name>
<evidence type="ECO:0000256" key="1">
    <source>
        <dbReference type="SAM" id="MobiDB-lite"/>
    </source>
</evidence>
<proteinExistence type="predicted"/>
<feature type="compositionally biased region" description="Basic and acidic residues" evidence="1">
    <location>
        <begin position="67"/>
        <end position="79"/>
    </location>
</feature>
<sequence length="87" mass="9296">MTTSITKGQVARRAWQIRPTLLETAGAVLVILAVHVWVHLPILAGVVSYLVVVALIATVTAVAELRQEAEDATERRTPPESEGPDAA</sequence>
<keyword evidence="4" id="KW-1185">Reference proteome</keyword>
<feature type="transmembrane region" description="Helical" evidence="2">
    <location>
        <begin position="21"/>
        <end position="40"/>
    </location>
</feature>
<protein>
    <submittedName>
        <fullName evidence="3">Uncharacterized protein</fullName>
    </submittedName>
</protein>
<keyword evidence="2" id="KW-0472">Membrane</keyword>
<evidence type="ECO:0000313" key="3">
    <source>
        <dbReference type="EMBL" id="MFC7382192.1"/>
    </source>
</evidence>